<dbReference type="Proteomes" id="UP001497535">
    <property type="component" value="Unassembled WGS sequence"/>
</dbReference>
<name>A0ACB0XL85_MELEN</name>
<sequence length="88" mass="10069">MKILFSGVGNEKHFFLLSRSCRHSFFFTTFLSKGKSKKSGELASFPSKNTRKDFWLFPFLLAYFLCPLNSKHSPLICPLYGVRKGLGN</sequence>
<reference evidence="1" key="1">
    <citation type="submission" date="2023-11" db="EMBL/GenBank/DDBJ databases">
        <authorList>
            <person name="Poullet M."/>
        </authorList>
    </citation>
    <scope>NUCLEOTIDE SEQUENCE</scope>
    <source>
        <strain evidence="1">E1834</strain>
    </source>
</reference>
<protein>
    <submittedName>
        <fullName evidence="1">Uncharacterized protein</fullName>
    </submittedName>
</protein>
<dbReference type="EMBL" id="CAVMJV010000001">
    <property type="protein sequence ID" value="CAK5007298.1"/>
    <property type="molecule type" value="Genomic_DNA"/>
</dbReference>
<comment type="caution">
    <text evidence="1">The sequence shown here is derived from an EMBL/GenBank/DDBJ whole genome shotgun (WGS) entry which is preliminary data.</text>
</comment>
<gene>
    <name evidence="1" type="ORF">MENTE1834_LOCUS737</name>
</gene>
<keyword evidence="2" id="KW-1185">Reference proteome</keyword>
<accession>A0ACB0XL85</accession>
<evidence type="ECO:0000313" key="1">
    <source>
        <dbReference type="EMBL" id="CAK5007298.1"/>
    </source>
</evidence>
<proteinExistence type="predicted"/>
<organism evidence="1 2">
    <name type="scientific">Meloidogyne enterolobii</name>
    <name type="common">Root-knot nematode worm</name>
    <name type="synonym">Meloidogyne mayaguensis</name>
    <dbReference type="NCBI Taxonomy" id="390850"/>
    <lineage>
        <taxon>Eukaryota</taxon>
        <taxon>Metazoa</taxon>
        <taxon>Ecdysozoa</taxon>
        <taxon>Nematoda</taxon>
        <taxon>Chromadorea</taxon>
        <taxon>Rhabditida</taxon>
        <taxon>Tylenchina</taxon>
        <taxon>Tylenchomorpha</taxon>
        <taxon>Tylenchoidea</taxon>
        <taxon>Meloidogynidae</taxon>
        <taxon>Meloidogyninae</taxon>
        <taxon>Meloidogyne</taxon>
    </lineage>
</organism>
<evidence type="ECO:0000313" key="2">
    <source>
        <dbReference type="Proteomes" id="UP001497535"/>
    </source>
</evidence>